<dbReference type="Proteomes" id="UP001165685">
    <property type="component" value="Unassembled WGS sequence"/>
</dbReference>
<dbReference type="InterPro" id="IPR024486">
    <property type="entry name" value="DUF2617"/>
</dbReference>
<dbReference type="EMBL" id="JAQFWP010000041">
    <property type="protein sequence ID" value="MDA2806813.1"/>
    <property type="molecule type" value="Genomic_DNA"/>
</dbReference>
<evidence type="ECO:0000256" key="1">
    <source>
        <dbReference type="SAM" id="MobiDB-lite"/>
    </source>
</evidence>
<comment type="caution">
    <text evidence="2">The sequence shown here is derived from an EMBL/GenBank/DDBJ whole genome shotgun (WGS) entry which is preliminary data.</text>
</comment>
<accession>A0ABT4TQ49</accession>
<reference evidence="2" key="1">
    <citation type="submission" date="2023-01" db="EMBL/GenBank/DDBJ databases">
        <title>Draft genome sequence of Nocardiopsis sp. LSu2-4 isolated from halophytes.</title>
        <authorList>
            <person name="Duangmal K."/>
            <person name="Chantavorakit T."/>
        </authorList>
    </citation>
    <scope>NUCLEOTIDE SEQUENCE</scope>
    <source>
        <strain evidence="2">LSu2-4</strain>
    </source>
</reference>
<organism evidence="2 3">
    <name type="scientific">Nocardiopsis suaedae</name>
    <dbReference type="NCBI Taxonomy" id="3018444"/>
    <lineage>
        <taxon>Bacteria</taxon>
        <taxon>Bacillati</taxon>
        <taxon>Actinomycetota</taxon>
        <taxon>Actinomycetes</taxon>
        <taxon>Streptosporangiales</taxon>
        <taxon>Nocardiopsidaceae</taxon>
        <taxon>Nocardiopsis</taxon>
    </lineage>
</organism>
<protein>
    <submittedName>
        <fullName evidence="2">DUF2617 family protein</fullName>
    </submittedName>
</protein>
<sequence length="182" mass="19070">MPFADTRARDLVWTLEHPPLPALATRTALLGGVRVELRVLGASHQVVLASGPRVRARAVETVACLPGADGHLPGSAAPDVPGLASYSFTSTVDRLSGPELDRRVRALVRRLDGDPAAVAAAFPGAPSAVTALASASPAPGCLEWRTWHAYPQTGELVRTRTRTRVAAQGTAPHPSEERSPAP</sequence>
<evidence type="ECO:0000313" key="2">
    <source>
        <dbReference type="EMBL" id="MDA2806813.1"/>
    </source>
</evidence>
<gene>
    <name evidence="2" type="ORF">O4U47_20060</name>
</gene>
<proteinExistence type="predicted"/>
<evidence type="ECO:0000313" key="3">
    <source>
        <dbReference type="Proteomes" id="UP001165685"/>
    </source>
</evidence>
<dbReference type="Pfam" id="PF10936">
    <property type="entry name" value="DUF2617"/>
    <property type="match status" value="1"/>
</dbReference>
<name>A0ABT4TQ49_9ACTN</name>
<feature type="region of interest" description="Disordered" evidence="1">
    <location>
        <begin position="162"/>
        <end position="182"/>
    </location>
</feature>
<keyword evidence="3" id="KW-1185">Reference proteome</keyword>